<keyword evidence="4" id="KW-0509">mRNA transport</keyword>
<evidence type="ECO:0000256" key="13">
    <source>
        <dbReference type="SAM" id="Coils"/>
    </source>
</evidence>
<organism evidence="15 16">
    <name type="scientific">Nesidiocoris tenuis</name>
    <dbReference type="NCBI Taxonomy" id="355587"/>
    <lineage>
        <taxon>Eukaryota</taxon>
        <taxon>Metazoa</taxon>
        <taxon>Ecdysozoa</taxon>
        <taxon>Arthropoda</taxon>
        <taxon>Hexapoda</taxon>
        <taxon>Insecta</taxon>
        <taxon>Pterygota</taxon>
        <taxon>Neoptera</taxon>
        <taxon>Paraneoptera</taxon>
        <taxon>Hemiptera</taxon>
        <taxon>Heteroptera</taxon>
        <taxon>Panheteroptera</taxon>
        <taxon>Cimicomorpha</taxon>
        <taxon>Miridae</taxon>
        <taxon>Dicyphina</taxon>
        <taxon>Nesidiocoris</taxon>
    </lineage>
</organism>
<keyword evidence="8" id="KW-0539">Nucleus</keyword>
<dbReference type="EMBL" id="AP028914">
    <property type="protein sequence ID" value="BES95622.1"/>
    <property type="molecule type" value="Genomic_DNA"/>
</dbReference>
<feature type="coiled-coil region" evidence="13">
    <location>
        <begin position="41"/>
        <end position="68"/>
    </location>
</feature>
<evidence type="ECO:0000256" key="2">
    <source>
        <dbReference type="ARBA" id="ARBA00011056"/>
    </source>
</evidence>
<evidence type="ECO:0000256" key="9">
    <source>
        <dbReference type="ARBA" id="ARBA00024680"/>
    </source>
</evidence>
<feature type="coiled-coil region" evidence="13">
    <location>
        <begin position="510"/>
        <end position="561"/>
    </location>
</feature>
<accession>A0ABN7ATT8</accession>
<dbReference type="InterPro" id="IPR012476">
    <property type="entry name" value="GLE1"/>
</dbReference>
<keyword evidence="6" id="KW-0811">Translocation</keyword>
<feature type="region of interest" description="Disordered" evidence="14">
    <location>
        <begin position="132"/>
        <end position="152"/>
    </location>
</feature>
<evidence type="ECO:0000313" key="16">
    <source>
        <dbReference type="Proteomes" id="UP001307889"/>
    </source>
</evidence>
<evidence type="ECO:0000256" key="4">
    <source>
        <dbReference type="ARBA" id="ARBA00022816"/>
    </source>
</evidence>
<dbReference type="Gene3D" id="1.25.40.510">
    <property type="entry name" value="GLE1-like"/>
    <property type="match status" value="1"/>
</dbReference>
<evidence type="ECO:0000256" key="14">
    <source>
        <dbReference type="SAM" id="MobiDB-lite"/>
    </source>
</evidence>
<reference evidence="15 16" key="1">
    <citation type="submission" date="2023-09" db="EMBL/GenBank/DDBJ databases">
        <title>Nesidiocoris tenuis whole genome shotgun sequence.</title>
        <authorList>
            <person name="Shibata T."/>
            <person name="Shimoda M."/>
            <person name="Kobayashi T."/>
            <person name="Uehara T."/>
        </authorList>
    </citation>
    <scope>NUCLEOTIDE SEQUENCE [LARGE SCALE GENOMIC DNA]</scope>
    <source>
        <strain evidence="15 16">Japan</strain>
    </source>
</reference>
<evidence type="ECO:0000256" key="3">
    <source>
        <dbReference type="ARBA" id="ARBA00022448"/>
    </source>
</evidence>
<dbReference type="Pfam" id="PF07817">
    <property type="entry name" value="GLE1"/>
    <property type="match status" value="1"/>
</dbReference>
<comment type="subcellular location">
    <subcellularLocation>
        <location evidence="1">Nucleus</location>
        <location evidence="1">Nuclear pore complex</location>
    </subcellularLocation>
</comment>
<keyword evidence="3" id="KW-0813">Transport</keyword>
<dbReference type="PANTHER" id="PTHR12960:SF0">
    <property type="entry name" value="MRNA EXPORT FACTOR GLE1"/>
    <property type="match status" value="1"/>
</dbReference>
<keyword evidence="5" id="KW-0653">Protein transport</keyword>
<evidence type="ECO:0000256" key="11">
    <source>
        <dbReference type="ARBA" id="ARBA00029983"/>
    </source>
</evidence>
<evidence type="ECO:0000256" key="10">
    <source>
        <dbReference type="ARBA" id="ARBA00026227"/>
    </source>
</evidence>
<comment type="similarity">
    <text evidence="2">Belongs to the GLE1 family.</text>
</comment>
<feature type="region of interest" description="Disordered" evidence="14">
    <location>
        <begin position="278"/>
        <end position="299"/>
    </location>
</feature>
<feature type="coiled-coil region" evidence="13">
    <location>
        <begin position="363"/>
        <end position="425"/>
    </location>
</feature>
<evidence type="ECO:0000313" key="15">
    <source>
        <dbReference type="EMBL" id="BES95622.1"/>
    </source>
</evidence>
<keyword evidence="16" id="KW-1185">Reference proteome</keyword>
<evidence type="ECO:0000256" key="1">
    <source>
        <dbReference type="ARBA" id="ARBA00004567"/>
    </source>
</evidence>
<dbReference type="PANTHER" id="PTHR12960">
    <property type="entry name" value="GLE-1-RELATED"/>
    <property type="match status" value="1"/>
</dbReference>
<keyword evidence="7" id="KW-0906">Nuclear pore complex</keyword>
<gene>
    <name evidence="15" type="ORF">NTJ_08431</name>
</gene>
<feature type="compositionally biased region" description="Polar residues" evidence="14">
    <location>
        <begin position="278"/>
        <end position="296"/>
    </location>
</feature>
<protein>
    <recommendedName>
        <fullName evidence="10">mRNA export factor GLE1</fullName>
    </recommendedName>
    <alternativeName>
        <fullName evidence="12">GLE1 RNA export mediator</fullName>
    </alternativeName>
    <alternativeName>
        <fullName evidence="11">Nucleoporin GLE1</fullName>
    </alternativeName>
</protein>
<evidence type="ECO:0000256" key="12">
    <source>
        <dbReference type="ARBA" id="ARBA00030897"/>
    </source>
</evidence>
<keyword evidence="13" id="KW-0175">Coiled coil</keyword>
<evidence type="ECO:0000256" key="8">
    <source>
        <dbReference type="ARBA" id="ARBA00023242"/>
    </source>
</evidence>
<comment type="function">
    <text evidence="9">Required for the export of mRNAs containing poly(A) tails from the nucleus into the cytoplasm. May be involved in the terminal step of the mRNA transport through the nuclear pore complex (NPC).</text>
</comment>
<sequence length="878" mass="99865">MPVSVSVGRLRSRRMRLSKATKIDTTWIANAAALLSRKILADEVNRALEPLKQESEKLKKSYDQLMNNFCSLRRELERSRSSNWSRWSSCSSGLGLSIASTISTDSINELTLKSADCLKCLPSIPSLADRGTLVSANQPRPPSTPISTDSQSRSLMPVFRELPFLIDVRELELSLLSSEDENSTVHGSMIELNVKASVKSCDLKQTYSASAPTSRTSSPPPNDEIDKTGFARLRVRSLKKATNICQDLSTSVSIGPNAKSHGTNATIASWSSSIIEPPSQTIQSTPVSKTSKQNGPGSRLGKVCRPILLNNKPVDEENLCAKKILAEIDRIGYMEAQEAKFRRSKIWNDFDRKTEDKIARSLAQQQEETLKRQQAKMQEMARQQEENLRKQEEFSLQQQAREREFSQKQEETRKKQLEAELLQREKVMEKKGFFQKVFQNYQHFSTKYREVLEILRSQEQLKKFLFYDLESIKGCHEKFNGLIAKCKMDQINKDDVACSQHLLDTATAVYTKAKNELVKIEDIKKKEEAAKLQIAKEEEQRRKIENELKKIEEEKQSAACEGQYVNRSPRFKEYEELRGNLLNVENTLAKFMTDDTIKKFRSDCQKAINVPANAISAQSSAHLYDKYKKIVTFLQKQPVVVSDKRIIATTHPLGPLYALSYLAIKCVKLGELSVANRPEAAYPVAAVIIAIWTELPEFGKLLLSHFYKASPYLIPAYWERNEEETEEQYYKRLGFLYPGGEREELDKFLKRQSGIMRLYCALIVTSQNRANESKKHPLPISEAWKWLTAFISLPPKADISATLLLDMLEVTGYKMLSTYGVQFRKLLHLICIAYLPLVEKVTPPGRGGPVTRLRGFLERLITGKGIHPPKDMLPANFW</sequence>
<proteinExistence type="inferred from homology"/>
<dbReference type="InterPro" id="IPR038506">
    <property type="entry name" value="GLE1-like_sf"/>
</dbReference>
<evidence type="ECO:0000256" key="7">
    <source>
        <dbReference type="ARBA" id="ARBA00023132"/>
    </source>
</evidence>
<evidence type="ECO:0000256" key="5">
    <source>
        <dbReference type="ARBA" id="ARBA00022927"/>
    </source>
</evidence>
<name>A0ABN7ATT8_9HEMI</name>
<dbReference type="Proteomes" id="UP001307889">
    <property type="component" value="Chromosome 6"/>
</dbReference>
<evidence type="ECO:0000256" key="6">
    <source>
        <dbReference type="ARBA" id="ARBA00023010"/>
    </source>
</evidence>